<comment type="caution">
    <text evidence="1">The sequence shown here is derived from an EMBL/GenBank/DDBJ whole genome shotgun (WGS) entry which is preliminary data.</text>
</comment>
<reference evidence="1" key="2">
    <citation type="submission" date="2021-04" db="EMBL/GenBank/DDBJ databases">
        <authorList>
            <person name="Gilroy R."/>
        </authorList>
    </citation>
    <scope>NUCLEOTIDE SEQUENCE</scope>
    <source>
        <strain evidence="1">CHK188-4685</strain>
    </source>
</reference>
<dbReference type="AlphaFoldDB" id="A0A9D2RM13"/>
<sequence length="506" mass="58592">MVNLSHYFLKHSFPRPDAILADFSDIQSLQIDDFHIVSFFSAELIQVLFKPKLPVQELEKTFCKMLNTPFTCFLPGIEGKQLNELIHCIINDTLIAIWDACFYQLLKGDSYTGATAARNFSIYTADSLESDYKFIQHIQNDFKKNHYSNPFWQSYWNSEIKNLNNSDESSHSSYSVSYYAGILIGLIHYLKYYQESKLPGDINFNYADLQGIITNLVSLVQKTKPLYWKKLVAKNYNISQWLPLYHLNKTWKLQHTAQLFQIITNSQSKIGLIKASTPSSSTAISRQDNGEIKIPSIKYNSIWVPLVKGERLTFTVENEMSVDEHSITLCDEKISFNSFELLFYLLSHLEEGNQNLQTICCLIQYTKSHCIPLDFDSIGRLLLFADYIIPYTQELIYIYLLNRTNEVIKNSSIPSNEEICFTILKEIGEDIRKALTEYYSDTTLKKINLKVPKLLTPFEQKIFHRLITSIYFNKDVSNILPDPQNIPISPDKLNEFIENLKGQIKQ</sequence>
<organism evidence="1 2">
    <name type="scientific">Candidatus Enterocloster faecavium</name>
    <dbReference type="NCBI Taxonomy" id="2838560"/>
    <lineage>
        <taxon>Bacteria</taxon>
        <taxon>Bacillati</taxon>
        <taxon>Bacillota</taxon>
        <taxon>Clostridia</taxon>
        <taxon>Lachnospirales</taxon>
        <taxon>Lachnospiraceae</taxon>
        <taxon>Enterocloster</taxon>
    </lineage>
</organism>
<reference evidence="1" key="1">
    <citation type="journal article" date="2021" name="PeerJ">
        <title>Extensive microbial diversity within the chicken gut microbiome revealed by metagenomics and culture.</title>
        <authorList>
            <person name="Gilroy R."/>
            <person name="Ravi A."/>
            <person name="Getino M."/>
            <person name="Pursley I."/>
            <person name="Horton D.L."/>
            <person name="Alikhan N.F."/>
            <person name="Baker D."/>
            <person name="Gharbi K."/>
            <person name="Hall N."/>
            <person name="Watson M."/>
            <person name="Adriaenssens E.M."/>
            <person name="Foster-Nyarko E."/>
            <person name="Jarju S."/>
            <person name="Secka A."/>
            <person name="Antonio M."/>
            <person name="Oren A."/>
            <person name="Chaudhuri R.R."/>
            <person name="La Ragione R."/>
            <person name="Hildebrand F."/>
            <person name="Pallen M.J."/>
        </authorList>
    </citation>
    <scope>NUCLEOTIDE SEQUENCE</scope>
    <source>
        <strain evidence="1">CHK188-4685</strain>
    </source>
</reference>
<dbReference type="EMBL" id="DWYS01000070">
    <property type="protein sequence ID" value="HJB07417.1"/>
    <property type="molecule type" value="Genomic_DNA"/>
</dbReference>
<evidence type="ECO:0000313" key="1">
    <source>
        <dbReference type="EMBL" id="HJB07417.1"/>
    </source>
</evidence>
<accession>A0A9D2RM13</accession>
<evidence type="ECO:0000313" key="2">
    <source>
        <dbReference type="Proteomes" id="UP000886804"/>
    </source>
</evidence>
<dbReference type="Proteomes" id="UP000886804">
    <property type="component" value="Unassembled WGS sequence"/>
</dbReference>
<name>A0A9D2RM13_9FIRM</name>
<protein>
    <submittedName>
        <fullName evidence="1">Uncharacterized protein</fullName>
    </submittedName>
</protein>
<proteinExistence type="predicted"/>
<gene>
    <name evidence="1" type="ORF">H9716_06060</name>
</gene>